<dbReference type="AlphaFoldDB" id="A0A6C0HKC3"/>
<feature type="compositionally biased region" description="Basic and acidic residues" evidence="1">
    <location>
        <begin position="34"/>
        <end position="43"/>
    </location>
</feature>
<feature type="region of interest" description="Disordered" evidence="1">
    <location>
        <begin position="34"/>
        <end position="66"/>
    </location>
</feature>
<sequence>MDSTFEYDDDMVKFYSICKAIEARLKVANMAIEREERKQKQKEPEEETEMEEENESLNEMERLEKEQLEKEQLEKERLIKERRLEKERLEKERLDKEQLEKEQRFARKLLQRKQLEKERHLELRQEQERLEKERLEKERLEKERRLDKERLDKERLDKVRLDKERLDKEKERHKKQKEIWLDKEKEEEEEEVNETKSKRRSSFVSDLKGSVYVKRDFPMDKLPLALRKFQIYGVRDANLGGQEGSFWMSAYVVKKLVDNEFELSSKTIDNYFRTNSSHSQVGYVVNSKRIPIEGENNPRLSSSHKYTLIKLHFLKEWWEKSYTMHRIIQRTGKNAWPSETLSDDEVSDLSDGNDDDDDDDDKMEID</sequence>
<dbReference type="EMBL" id="MN739969">
    <property type="protein sequence ID" value="QHT80443.1"/>
    <property type="molecule type" value="Genomic_DNA"/>
</dbReference>
<organism evidence="2">
    <name type="scientific">viral metagenome</name>
    <dbReference type="NCBI Taxonomy" id="1070528"/>
    <lineage>
        <taxon>unclassified sequences</taxon>
        <taxon>metagenomes</taxon>
        <taxon>organismal metagenomes</taxon>
    </lineage>
</organism>
<feature type="compositionally biased region" description="Acidic residues" evidence="1">
    <location>
        <begin position="341"/>
        <end position="366"/>
    </location>
</feature>
<evidence type="ECO:0000313" key="2">
    <source>
        <dbReference type="EMBL" id="QHT80443.1"/>
    </source>
</evidence>
<proteinExistence type="predicted"/>
<evidence type="ECO:0000256" key="1">
    <source>
        <dbReference type="SAM" id="MobiDB-lite"/>
    </source>
</evidence>
<accession>A0A6C0HKC3</accession>
<name>A0A6C0HKC3_9ZZZZ</name>
<feature type="region of interest" description="Disordered" evidence="1">
    <location>
        <begin position="336"/>
        <end position="366"/>
    </location>
</feature>
<protein>
    <submittedName>
        <fullName evidence="2">Uncharacterized protein</fullName>
    </submittedName>
</protein>
<reference evidence="2" key="1">
    <citation type="journal article" date="2020" name="Nature">
        <title>Giant virus diversity and host interactions through global metagenomics.</title>
        <authorList>
            <person name="Schulz F."/>
            <person name="Roux S."/>
            <person name="Paez-Espino D."/>
            <person name="Jungbluth S."/>
            <person name="Walsh D.A."/>
            <person name="Denef V.J."/>
            <person name="McMahon K.D."/>
            <person name="Konstantinidis K.T."/>
            <person name="Eloe-Fadrosh E.A."/>
            <person name="Kyrpides N.C."/>
            <person name="Woyke T."/>
        </authorList>
    </citation>
    <scope>NUCLEOTIDE SEQUENCE</scope>
    <source>
        <strain evidence="2">GVMAG-M-3300023184-120</strain>
    </source>
</reference>
<feature type="compositionally biased region" description="Acidic residues" evidence="1">
    <location>
        <begin position="44"/>
        <end position="58"/>
    </location>
</feature>